<evidence type="ECO:0000313" key="1">
    <source>
        <dbReference type="EMBL" id="KAI5681241.1"/>
    </source>
</evidence>
<gene>
    <name evidence="1" type="ORF">M9H77_02468</name>
</gene>
<proteinExistence type="predicted"/>
<organism evidence="1 2">
    <name type="scientific">Catharanthus roseus</name>
    <name type="common">Madagascar periwinkle</name>
    <name type="synonym">Vinca rosea</name>
    <dbReference type="NCBI Taxonomy" id="4058"/>
    <lineage>
        <taxon>Eukaryota</taxon>
        <taxon>Viridiplantae</taxon>
        <taxon>Streptophyta</taxon>
        <taxon>Embryophyta</taxon>
        <taxon>Tracheophyta</taxon>
        <taxon>Spermatophyta</taxon>
        <taxon>Magnoliopsida</taxon>
        <taxon>eudicotyledons</taxon>
        <taxon>Gunneridae</taxon>
        <taxon>Pentapetalae</taxon>
        <taxon>asterids</taxon>
        <taxon>lamiids</taxon>
        <taxon>Gentianales</taxon>
        <taxon>Apocynaceae</taxon>
        <taxon>Rauvolfioideae</taxon>
        <taxon>Vinceae</taxon>
        <taxon>Catharanthinae</taxon>
        <taxon>Catharanthus</taxon>
    </lineage>
</organism>
<accession>A0ACC0C8I2</accession>
<keyword evidence="2" id="KW-1185">Reference proteome</keyword>
<sequence length="120" mass="13230">MHNIICDQHDPKLFQNQAPESSFCCDNNNKVSILQGLHGQGPDPLTRSLEPSFGILYSILAKHPTSARLPNNRTSISLVKIGYRFLGHLPSLLWDQPKFQAPPSSPQGGRPTVENDAMSP</sequence>
<dbReference type="Proteomes" id="UP001060085">
    <property type="component" value="Linkage Group LG01"/>
</dbReference>
<name>A0ACC0C8I2_CATRO</name>
<reference evidence="2" key="1">
    <citation type="journal article" date="2023" name="Nat. Plants">
        <title>Single-cell RNA sequencing provides a high-resolution roadmap for understanding the multicellular compartmentation of specialized metabolism.</title>
        <authorList>
            <person name="Sun S."/>
            <person name="Shen X."/>
            <person name="Li Y."/>
            <person name="Li Y."/>
            <person name="Wang S."/>
            <person name="Li R."/>
            <person name="Zhang H."/>
            <person name="Shen G."/>
            <person name="Guo B."/>
            <person name="Wei J."/>
            <person name="Xu J."/>
            <person name="St-Pierre B."/>
            <person name="Chen S."/>
            <person name="Sun C."/>
        </authorList>
    </citation>
    <scope>NUCLEOTIDE SEQUENCE [LARGE SCALE GENOMIC DNA]</scope>
</reference>
<dbReference type="EMBL" id="CM044701">
    <property type="protein sequence ID" value="KAI5681241.1"/>
    <property type="molecule type" value="Genomic_DNA"/>
</dbReference>
<comment type="caution">
    <text evidence="1">The sequence shown here is derived from an EMBL/GenBank/DDBJ whole genome shotgun (WGS) entry which is preliminary data.</text>
</comment>
<protein>
    <submittedName>
        <fullName evidence="1">Uncharacterized protein</fullName>
    </submittedName>
</protein>
<evidence type="ECO:0000313" key="2">
    <source>
        <dbReference type="Proteomes" id="UP001060085"/>
    </source>
</evidence>